<dbReference type="EMBL" id="JAHYIQ010000033">
    <property type="protein sequence ID" value="KAK1119956.1"/>
    <property type="molecule type" value="Genomic_DNA"/>
</dbReference>
<keyword evidence="3" id="KW-1185">Reference proteome</keyword>
<accession>A0AA40KH69</accession>
<feature type="region of interest" description="Disordered" evidence="1">
    <location>
        <begin position="73"/>
        <end position="128"/>
    </location>
</feature>
<name>A0AA40KH69_9HYME</name>
<proteinExistence type="predicted"/>
<dbReference type="Proteomes" id="UP001177670">
    <property type="component" value="Unassembled WGS sequence"/>
</dbReference>
<sequence length="128" mass="14715">MKFGNTTLSFVRNVRDFRFVDRDRLTAIDSSLRGPISRMFGLQVRANIVKNRVDNNPRGLVLPREELSRTCLPVSLDNDNSRHSRSLDDPSERLRIYKKQLSERAGHTRGARSNSTSRWPIFDSTLPS</sequence>
<evidence type="ECO:0000313" key="2">
    <source>
        <dbReference type="EMBL" id="KAK1119956.1"/>
    </source>
</evidence>
<evidence type="ECO:0000256" key="1">
    <source>
        <dbReference type="SAM" id="MobiDB-lite"/>
    </source>
</evidence>
<reference evidence="2" key="1">
    <citation type="submission" date="2021-10" db="EMBL/GenBank/DDBJ databases">
        <title>Melipona bicolor Genome sequencing and assembly.</title>
        <authorList>
            <person name="Araujo N.S."/>
            <person name="Arias M.C."/>
        </authorList>
    </citation>
    <scope>NUCLEOTIDE SEQUENCE</scope>
    <source>
        <strain evidence="2">USP_2M_L1-L4_2017</strain>
        <tissue evidence="2">Whole body</tissue>
    </source>
</reference>
<evidence type="ECO:0000313" key="3">
    <source>
        <dbReference type="Proteomes" id="UP001177670"/>
    </source>
</evidence>
<gene>
    <name evidence="2" type="ORF">K0M31_012685</name>
</gene>
<feature type="compositionally biased region" description="Basic and acidic residues" evidence="1">
    <location>
        <begin position="79"/>
        <end position="106"/>
    </location>
</feature>
<comment type="caution">
    <text evidence="2">The sequence shown here is derived from an EMBL/GenBank/DDBJ whole genome shotgun (WGS) entry which is preliminary data.</text>
</comment>
<protein>
    <submittedName>
        <fullName evidence="2">Uncharacterized protein</fullName>
    </submittedName>
</protein>
<dbReference type="AlphaFoldDB" id="A0AA40KH69"/>
<organism evidence="2 3">
    <name type="scientific">Melipona bicolor</name>
    <dbReference type="NCBI Taxonomy" id="60889"/>
    <lineage>
        <taxon>Eukaryota</taxon>
        <taxon>Metazoa</taxon>
        <taxon>Ecdysozoa</taxon>
        <taxon>Arthropoda</taxon>
        <taxon>Hexapoda</taxon>
        <taxon>Insecta</taxon>
        <taxon>Pterygota</taxon>
        <taxon>Neoptera</taxon>
        <taxon>Endopterygota</taxon>
        <taxon>Hymenoptera</taxon>
        <taxon>Apocrita</taxon>
        <taxon>Aculeata</taxon>
        <taxon>Apoidea</taxon>
        <taxon>Anthophila</taxon>
        <taxon>Apidae</taxon>
        <taxon>Melipona</taxon>
    </lineage>
</organism>